<evidence type="ECO:0000313" key="8">
    <source>
        <dbReference type="Proteomes" id="UP000016842"/>
    </source>
</evidence>
<evidence type="ECO:0000256" key="5">
    <source>
        <dbReference type="ARBA" id="ARBA00022691"/>
    </source>
</evidence>
<dbReference type="GO" id="GO:0008757">
    <property type="term" value="F:S-adenosylmethionine-dependent methyltransferase activity"/>
    <property type="evidence" value="ECO:0007669"/>
    <property type="project" value="InterPro"/>
</dbReference>
<dbReference type="AlphaFoldDB" id="U4VGL9"/>
<dbReference type="Pfam" id="PF05175">
    <property type="entry name" value="MTS"/>
    <property type="match status" value="1"/>
</dbReference>
<dbReference type="Proteomes" id="UP000016842">
    <property type="component" value="Unassembled WGS sequence"/>
</dbReference>
<reference evidence="7 8" key="1">
    <citation type="journal article" date="2014" name="FEMS Microbiol. Lett.">
        <title>Genome sequencing analysis reveals virulence-related gene content of Ochrobactrum intermedium strain 229E, a urease-positive strain isolated from the human gastric niche.</title>
        <authorList>
            <person name="Kulkarni G.J."/>
            <person name="Shetty S."/>
            <person name="Dharne M.S."/>
            <person name="Shouche Y.S."/>
        </authorList>
    </citation>
    <scope>NUCLEOTIDE SEQUENCE [LARGE SCALE GENOMIC DNA]</scope>
    <source>
        <strain evidence="7 8">229E</strain>
    </source>
</reference>
<dbReference type="EMBL" id="ASXJ01000016">
    <property type="protein sequence ID" value="ERM03404.1"/>
    <property type="molecule type" value="Genomic_DNA"/>
</dbReference>
<dbReference type="GO" id="GO:0003676">
    <property type="term" value="F:nucleic acid binding"/>
    <property type="evidence" value="ECO:0007669"/>
    <property type="project" value="InterPro"/>
</dbReference>
<keyword evidence="2" id="KW-0698">rRNA processing</keyword>
<evidence type="ECO:0000259" key="6">
    <source>
        <dbReference type="Pfam" id="PF05175"/>
    </source>
</evidence>
<dbReference type="GO" id="GO:0006364">
    <property type="term" value="P:rRNA processing"/>
    <property type="evidence" value="ECO:0007669"/>
    <property type="project" value="UniProtKB-KW"/>
</dbReference>
<dbReference type="PANTHER" id="PTHR47816">
    <property type="entry name" value="RIBOSOMAL RNA SMALL SUBUNIT METHYLTRANSFERASE C"/>
    <property type="match status" value="1"/>
</dbReference>
<keyword evidence="3 7" id="KW-0489">Methyltransferase</keyword>
<dbReference type="InterPro" id="IPR007848">
    <property type="entry name" value="Small_mtfrase_dom"/>
</dbReference>
<evidence type="ECO:0000256" key="2">
    <source>
        <dbReference type="ARBA" id="ARBA00022552"/>
    </source>
</evidence>
<keyword evidence="5" id="KW-0949">S-adenosyl-L-methionine</keyword>
<proteinExistence type="predicted"/>
<dbReference type="GO" id="GO:0008170">
    <property type="term" value="F:N-methyltransferase activity"/>
    <property type="evidence" value="ECO:0007669"/>
    <property type="project" value="UniProtKB-ARBA"/>
</dbReference>
<dbReference type="InterPro" id="IPR046977">
    <property type="entry name" value="RsmC/RlmG"/>
</dbReference>
<protein>
    <submittedName>
        <fullName evidence="7">Methyltransferase</fullName>
    </submittedName>
</protein>
<organism evidence="7 8">
    <name type="scientific">Brucella intermedia 229E</name>
    <dbReference type="NCBI Taxonomy" id="1337887"/>
    <lineage>
        <taxon>Bacteria</taxon>
        <taxon>Pseudomonadati</taxon>
        <taxon>Pseudomonadota</taxon>
        <taxon>Alphaproteobacteria</taxon>
        <taxon>Hyphomicrobiales</taxon>
        <taxon>Brucellaceae</taxon>
        <taxon>Brucella/Ochrobactrum group</taxon>
        <taxon>Brucella</taxon>
    </lineage>
</organism>
<evidence type="ECO:0000313" key="7">
    <source>
        <dbReference type="EMBL" id="ERM03404.1"/>
    </source>
</evidence>
<evidence type="ECO:0000256" key="4">
    <source>
        <dbReference type="ARBA" id="ARBA00022679"/>
    </source>
</evidence>
<sequence length="357" mass="39704">MGFISRPWMMPMITPAQQTLFLPPFDQGILDIPEEGQSFLGCGLSADRRLEDEWKQALTFLQPWRPPDWLALEKEGFKAVPRLGARLDEGRRFAGGLLLLGKHRGRNEAWFAELLARVEPGGWIAVSGDKKLGIDSFRKWVGNIAEISDRMSKNHAVVFWLRRPADLTDDFIAALKPLAANIDDVFQTEPGMFSHGVIDKGSALLVPHMEKIVFGNVADLGAGWGYLAAQCLKFADRIKAIDLYEVDFEALEAARGNLERLGPSVPISFNWFDVTSEKLTGIYDTVVMNPPFHEGRVTDVSLGQAFIAAAASRLKTGGRLLMVANRQLPYETTLKGLFKNVTLLEEANGFKIFDAKK</sequence>
<comment type="caution">
    <text evidence="7">The sequence shown here is derived from an EMBL/GenBank/DDBJ whole genome shotgun (WGS) entry which is preliminary data.</text>
</comment>
<name>U4VGL9_9HYPH</name>
<keyword evidence="1" id="KW-0963">Cytoplasm</keyword>
<dbReference type="InterPro" id="IPR002052">
    <property type="entry name" value="DNA_methylase_N6_adenine_CS"/>
</dbReference>
<dbReference type="SUPFAM" id="SSF53335">
    <property type="entry name" value="S-adenosyl-L-methionine-dependent methyltransferases"/>
    <property type="match status" value="1"/>
</dbReference>
<accession>U4VGL9</accession>
<evidence type="ECO:0000256" key="1">
    <source>
        <dbReference type="ARBA" id="ARBA00022490"/>
    </source>
</evidence>
<dbReference type="GO" id="GO:0032259">
    <property type="term" value="P:methylation"/>
    <property type="evidence" value="ECO:0007669"/>
    <property type="project" value="UniProtKB-KW"/>
</dbReference>
<keyword evidence="4 7" id="KW-0808">Transferase</keyword>
<dbReference type="PROSITE" id="PS00092">
    <property type="entry name" value="N6_MTASE"/>
    <property type="match status" value="1"/>
</dbReference>
<gene>
    <name evidence="7" type="ORF">Q644_11200</name>
</gene>
<dbReference type="PANTHER" id="PTHR47816:SF4">
    <property type="entry name" value="RIBOSOMAL RNA SMALL SUBUNIT METHYLTRANSFERASE C"/>
    <property type="match status" value="1"/>
</dbReference>
<dbReference type="InterPro" id="IPR029063">
    <property type="entry name" value="SAM-dependent_MTases_sf"/>
</dbReference>
<evidence type="ECO:0000256" key="3">
    <source>
        <dbReference type="ARBA" id="ARBA00022603"/>
    </source>
</evidence>
<feature type="domain" description="Methyltransferase small" evidence="6">
    <location>
        <begin position="186"/>
        <end position="353"/>
    </location>
</feature>
<dbReference type="PATRIC" id="fig|1337887.3.peg.403"/>
<dbReference type="CDD" id="cd02440">
    <property type="entry name" value="AdoMet_MTases"/>
    <property type="match status" value="1"/>
</dbReference>
<dbReference type="Gene3D" id="3.40.50.150">
    <property type="entry name" value="Vaccinia Virus protein VP39"/>
    <property type="match status" value="2"/>
</dbReference>